<dbReference type="Gene3D" id="3.80.10.10">
    <property type="entry name" value="Ribonuclease Inhibitor"/>
    <property type="match status" value="2"/>
</dbReference>
<dbReference type="InterPro" id="IPR032675">
    <property type="entry name" value="LRR_dom_sf"/>
</dbReference>
<dbReference type="EMBL" id="HBIO01022830">
    <property type="protein sequence ID" value="CAE0472683.1"/>
    <property type="molecule type" value="Transcribed_RNA"/>
</dbReference>
<dbReference type="PANTHER" id="PTHR48054:SF82">
    <property type="entry name" value="LRR RECEPTOR-LIKE SERINE_THREONINE-PROTEIN KINASE FLS2"/>
    <property type="match status" value="1"/>
</dbReference>
<sequence length="146" mass="16169">MDLSGPIPSEIGALTSLTGLHLYNNALTGPIPPEIGALTSLTGLGLQDNALWRSNKWMTSKDHSSWRGVWTDSSTNYVLDLDQFYNKLTGYIPSEIAALTSLQRLDLYENDITGPIPSEIAALWTHPFRNWCPRLSDHLSDGFIPI</sequence>
<name>A0A7S3QBV8_9STRA</name>
<dbReference type="Pfam" id="PF00560">
    <property type="entry name" value="LRR_1"/>
    <property type="match status" value="2"/>
</dbReference>
<reference evidence="1" key="1">
    <citation type="submission" date="2021-01" db="EMBL/GenBank/DDBJ databases">
        <authorList>
            <person name="Corre E."/>
            <person name="Pelletier E."/>
            <person name="Niang G."/>
            <person name="Scheremetjew M."/>
            <person name="Finn R."/>
            <person name="Kale V."/>
            <person name="Holt S."/>
            <person name="Cochrane G."/>
            <person name="Meng A."/>
            <person name="Brown T."/>
            <person name="Cohen L."/>
        </authorList>
    </citation>
    <scope>NUCLEOTIDE SEQUENCE</scope>
    <source>
        <strain evidence="1">MM31A-1</strain>
    </source>
</reference>
<accession>A0A7S3QBV8</accession>
<dbReference type="InterPro" id="IPR001611">
    <property type="entry name" value="Leu-rich_rpt"/>
</dbReference>
<protein>
    <recommendedName>
        <fullName evidence="2">L domain-like protein</fullName>
    </recommendedName>
</protein>
<dbReference type="SUPFAM" id="SSF52058">
    <property type="entry name" value="L domain-like"/>
    <property type="match status" value="1"/>
</dbReference>
<organism evidence="1">
    <name type="scientific">Chaetoceros debilis</name>
    <dbReference type="NCBI Taxonomy" id="122233"/>
    <lineage>
        <taxon>Eukaryota</taxon>
        <taxon>Sar</taxon>
        <taxon>Stramenopiles</taxon>
        <taxon>Ochrophyta</taxon>
        <taxon>Bacillariophyta</taxon>
        <taxon>Coscinodiscophyceae</taxon>
        <taxon>Chaetocerotophycidae</taxon>
        <taxon>Chaetocerotales</taxon>
        <taxon>Chaetocerotaceae</taxon>
        <taxon>Chaetoceros</taxon>
    </lineage>
</organism>
<dbReference type="PANTHER" id="PTHR48054">
    <property type="entry name" value="RECEPTOR KINASE-LIKE PROTEIN XA21"/>
    <property type="match status" value="1"/>
</dbReference>
<dbReference type="InterPro" id="IPR052592">
    <property type="entry name" value="LRR-RLK"/>
</dbReference>
<gene>
    <name evidence="1" type="ORF">CDEB00056_LOCUS17536</name>
</gene>
<evidence type="ECO:0008006" key="2">
    <source>
        <dbReference type="Google" id="ProtNLM"/>
    </source>
</evidence>
<evidence type="ECO:0000313" key="1">
    <source>
        <dbReference type="EMBL" id="CAE0472683.1"/>
    </source>
</evidence>
<proteinExistence type="predicted"/>
<dbReference type="AlphaFoldDB" id="A0A7S3QBV8"/>